<dbReference type="OrthoDB" id="1113830at2"/>
<evidence type="ECO:0000256" key="2">
    <source>
        <dbReference type="ARBA" id="ARBA00022516"/>
    </source>
</evidence>
<evidence type="ECO:0000256" key="1">
    <source>
        <dbReference type="ARBA" id="ARBA00005189"/>
    </source>
</evidence>
<evidence type="ECO:0000259" key="6">
    <source>
        <dbReference type="SMART" id="SM00563"/>
    </source>
</evidence>
<dbReference type="SUPFAM" id="SSF69593">
    <property type="entry name" value="Glycerol-3-phosphate (1)-acyltransferase"/>
    <property type="match status" value="1"/>
</dbReference>
<dbReference type="Pfam" id="PF13444">
    <property type="entry name" value="Acetyltransf_5"/>
    <property type="match status" value="1"/>
</dbReference>
<dbReference type="Proteomes" id="UP000245429">
    <property type="component" value="Chromosome"/>
</dbReference>
<dbReference type="SMART" id="SM00563">
    <property type="entry name" value="PlsC"/>
    <property type="match status" value="1"/>
</dbReference>
<comment type="pathway">
    <text evidence="1">Lipid metabolism.</text>
</comment>
<reference evidence="7 8" key="1">
    <citation type="submission" date="2018-05" db="EMBL/GenBank/DDBJ databases">
        <title>Flavobacterium sp. MEBiC07310.</title>
        <authorList>
            <person name="Baek K."/>
        </authorList>
    </citation>
    <scope>NUCLEOTIDE SEQUENCE [LARGE SCALE GENOMIC DNA]</scope>
    <source>
        <strain evidence="7 8">MEBiC07310</strain>
    </source>
</reference>
<proteinExistence type="predicted"/>
<organism evidence="7 8">
    <name type="scientific">Flavobacterium sediminis</name>
    <dbReference type="NCBI Taxonomy" id="2201181"/>
    <lineage>
        <taxon>Bacteria</taxon>
        <taxon>Pseudomonadati</taxon>
        <taxon>Bacteroidota</taxon>
        <taxon>Flavobacteriia</taxon>
        <taxon>Flavobacteriales</taxon>
        <taxon>Flavobacteriaceae</taxon>
        <taxon>Flavobacterium</taxon>
    </lineage>
</organism>
<dbReference type="GO" id="GO:0006629">
    <property type="term" value="P:lipid metabolic process"/>
    <property type="evidence" value="ECO:0007669"/>
    <property type="project" value="UniProtKB-KW"/>
</dbReference>
<keyword evidence="4" id="KW-0443">Lipid metabolism</keyword>
<name>A0A2U8QSV6_9FLAO</name>
<dbReference type="InterPro" id="IPR002123">
    <property type="entry name" value="Plipid/glycerol_acylTrfase"/>
</dbReference>
<protein>
    <submittedName>
        <fullName evidence="7">Glycerol acyltransferase</fullName>
    </submittedName>
</protein>
<dbReference type="KEGG" id="fse:DI487_04365"/>
<dbReference type="RefSeq" id="WP_109568584.1">
    <property type="nucleotide sequence ID" value="NZ_CP029463.1"/>
</dbReference>
<dbReference type="InterPro" id="IPR052351">
    <property type="entry name" value="Ornithine_N-alpha-AT"/>
</dbReference>
<keyword evidence="2" id="KW-0444">Lipid biosynthesis</keyword>
<dbReference type="EMBL" id="CP029463">
    <property type="protein sequence ID" value="AWM13181.1"/>
    <property type="molecule type" value="Genomic_DNA"/>
</dbReference>
<keyword evidence="8" id="KW-1185">Reference proteome</keyword>
<keyword evidence="3 7" id="KW-0808">Transferase</keyword>
<dbReference type="InterPro" id="IPR045746">
    <property type="entry name" value="ACT14924-like_Acyltransf_dom"/>
</dbReference>
<evidence type="ECO:0000256" key="5">
    <source>
        <dbReference type="ARBA" id="ARBA00023315"/>
    </source>
</evidence>
<accession>A0A2U8QSV6</accession>
<evidence type="ECO:0000256" key="3">
    <source>
        <dbReference type="ARBA" id="ARBA00022679"/>
    </source>
</evidence>
<evidence type="ECO:0000256" key="4">
    <source>
        <dbReference type="ARBA" id="ARBA00023098"/>
    </source>
</evidence>
<dbReference type="PANTHER" id="PTHR37323">
    <property type="entry name" value="GCN5-RELATED N-ACETYLTRANSFERASE"/>
    <property type="match status" value="1"/>
</dbReference>
<evidence type="ECO:0000313" key="7">
    <source>
        <dbReference type="EMBL" id="AWM13181.1"/>
    </source>
</evidence>
<sequence>MGLVTAKEVAKAINADKYGFLGTFSGWLLMKVLKISTLNKIYDRNKHLKDLEFLNAILNEFQIKFEIPEEDFKRIPKDGAYITISNHPLGGIDGILLLKLMLEKEPDFKIIANFLLHRIEPMKPYIMPVNPFENHKDAKSSVAGIKETLRHLSEGKPLGMFPAGEVSTYKDGKLVVDKPWEESAIKIIKKANVPVVPIYFHAKNSKLFYFLANLNDTLRTAKLPSELLTQKNRIIKVRIGKPITVAEQNEHESIEDYGDFLRRKTYMLSNVFESDQKLINTPSLKIQKTPKQIAKPANQEQILEEIAFLKGADYRLLQSKNYEVFLVTADKIPNILHEIGRLREITFREVGEGTNESIDLDQYDKYYHHMFLWDDETQQIAGAYRMGLGTDIYTKYGIDGFYLHELFRFEPELYDMMSKSIEMGRAFICKEYQQKPMPLFLLWKGIVHTTLRFPEHKYLIGGVSISNQFSDFSKSLMIEFMKSHYYDPYIAQYVRPKKEYKVKLKDADKDFVFNETESDLNKFDKIIDEVEPGNLRLPVLIKKYIKQNARVVAFNVDPLFNNSVDGLMYIKISDLPESTVKPVMEEFQAELERKEKG</sequence>
<dbReference type="GO" id="GO:0016746">
    <property type="term" value="F:acyltransferase activity"/>
    <property type="evidence" value="ECO:0007669"/>
    <property type="project" value="UniProtKB-KW"/>
</dbReference>
<dbReference type="SUPFAM" id="SSF55729">
    <property type="entry name" value="Acyl-CoA N-acyltransferases (Nat)"/>
    <property type="match status" value="1"/>
</dbReference>
<feature type="domain" description="Phospholipid/glycerol acyltransferase" evidence="6">
    <location>
        <begin position="81"/>
        <end position="203"/>
    </location>
</feature>
<dbReference type="AlphaFoldDB" id="A0A2U8QSV6"/>
<gene>
    <name evidence="7" type="ORF">DI487_04365</name>
</gene>
<dbReference type="Pfam" id="PF19576">
    <property type="entry name" value="Acyltransf_2"/>
    <property type="match status" value="1"/>
</dbReference>
<dbReference type="PANTHER" id="PTHR37323:SF1">
    <property type="entry name" value="L-ORNITHINE N(ALPHA)-ACYLTRANSFERASE"/>
    <property type="match status" value="1"/>
</dbReference>
<evidence type="ECO:0000313" key="8">
    <source>
        <dbReference type="Proteomes" id="UP000245429"/>
    </source>
</evidence>
<keyword evidence="5 7" id="KW-0012">Acyltransferase</keyword>
<dbReference type="Gene3D" id="3.40.630.30">
    <property type="match status" value="1"/>
</dbReference>
<dbReference type="CDD" id="cd07986">
    <property type="entry name" value="LPLAT_ACT14924-like"/>
    <property type="match status" value="1"/>
</dbReference>
<dbReference type="InterPro" id="IPR016181">
    <property type="entry name" value="Acyl_CoA_acyltransferase"/>
</dbReference>